<evidence type="ECO:0000256" key="3">
    <source>
        <dbReference type="ARBA" id="ARBA00023004"/>
    </source>
</evidence>
<reference evidence="8" key="1">
    <citation type="journal article" date="2019" name="Int. J. Syst. Evol. Microbiol.">
        <title>The Global Catalogue of Microorganisms (GCM) 10K type strain sequencing project: providing services to taxonomists for standard genome sequencing and annotation.</title>
        <authorList>
            <consortium name="The Broad Institute Genomics Platform"/>
            <consortium name="The Broad Institute Genome Sequencing Center for Infectious Disease"/>
            <person name="Wu L."/>
            <person name="Ma J."/>
        </authorList>
    </citation>
    <scope>NUCLEOTIDE SEQUENCE [LARGE SCALE GENOMIC DNA]</scope>
    <source>
        <strain evidence="8">NBRC 112299</strain>
    </source>
</reference>
<dbReference type="RefSeq" id="WP_348523682.1">
    <property type="nucleotide sequence ID" value="NZ_BSUN01000001.1"/>
</dbReference>
<feature type="domain" description="Rieske" evidence="6">
    <location>
        <begin position="1"/>
        <end position="97"/>
    </location>
</feature>
<evidence type="ECO:0000313" key="7">
    <source>
        <dbReference type="EMBL" id="GMA37366.1"/>
    </source>
</evidence>
<sequence length="97" mass="10627">MTDLAPGSAMDVDLTLESGTDTPVAVVRTDDGEFYAIGGMCTHGEVPLGEGDVEGCFVECWAHGSRFDVRTGEPDEPSCRHPRGYLPRPYRRRARAR</sequence>
<evidence type="ECO:0000256" key="5">
    <source>
        <dbReference type="SAM" id="MobiDB-lite"/>
    </source>
</evidence>
<evidence type="ECO:0000256" key="2">
    <source>
        <dbReference type="ARBA" id="ARBA00022723"/>
    </source>
</evidence>
<dbReference type="InterPro" id="IPR017941">
    <property type="entry name" value="Rieske_2Fe-2S"/>
</dbReference>
<comment type="caution">
    <text evidence="7">The sequence shown here is derived from an EMBL/GenBank/DDBJ whole genome shotgun (WGS) entry which is preliminary data.</text>
</comment>
<accession>A0ABQ6IJT3</accession>
<feature type="region of interest" description="Disordered" evidence="5">
    <location>
        <begin position="70"/>
        <end position="97"/>
    </location>
</feature>
<keyword evidence="3" id="KW-0408">Iron</keyword>
<proteinExistence type="predicted"/>
<keyword evidence="8" id="KW-1185">Reference proteome</keyword>
<keyword evidence="2" id="KW-0479">Metal-binding</keyword>
<dbReference type="InterPro" id="IPR036922">
    <property type="entry name" value="Rieske_2Fe-2S_sf"/>
</dbReference>
<gene>
    <name evidence="7" type="ORF">GCM10025876_35700</name>
</gene>
<dbReference type="PROSITE" id="PS51296">
    <property type="entry name" value="RIESKE"/>
    <property type="match status" value="1"/>
</dbReference>
<dbReference type="PANTHER" id="PTHR21496">
    <property type="entry name" value="FERREDOXIN-RELATED"/>
    <property type="match status" value="1"/>
</dbReference>
<evidence type="ECO:0000313" key="8">
    <source>
        <dbReference type="Proteomes" id="UP001157125"/>
    </source>
</evidence>
<keyword evidence="4" id="KW-0411">Iron-sulfur</keyword>
<organism evidence="7 8">
    <name type="scientific">Demequina litorisediminis</name>
    <dbReference type="NCBI Taxonomy" id="1849022"/>
    <lineage>
        <taxon>Bacteria</taxon>
        <taxon>Bacillati</taxon>
        <taxon>Actinomycetota</taxon>
        <taxon>Actinomycetes</taxon>
        <taxon>Micrococcales</taxon>
        <taxon>Demequinaceae</taxon>
        <taxon>Demequina</taxon>
    </lineage>
</organism>
<keyword evidence="1" id="KW-0001">2Fe-2S</keyword>
<evidence type="ECO:0000256" key="1">
    <source>
        <dbReference type="ARBA" id="ARBA00022714"/>
    </source>
</evidence>
<dbReference type="EMBL" id="BSUN01000001">
    <property type="protein sequence ID" value="GMA37366.1"/>
    <property type="molecule type" value="Genomic_DNA"/>
</dbReference>
<dbReference type="Pfam" id="PF00355">
    <property type="entry name" value="Rieske"/>
    <property type="match status" value="1"/>
</dbReference>
<dbReference type="SUPFAM" id="SSF50022">
    <property type="entry name" value="ISP domain"/>
    <property type="match status" value="1"/>
</dbReference>
<protein>
    <recommendedName>
        <fullName evidence="6">Rieske domain-containing protein</fullName>
    </recommendedName>
</protein>
<name>A0ABQ6IJT3_9MICO</name>
<evidence type="ECO:0000256" key="4">
    <source>
        <dbReference type="ARBA" id="ARBA00023014"/>
    </source>
</evidence>
<dbReference type="PANTHER" id="PTHR21496:SF23">
    <property type="entry name" value="3-PHENYLPROPIONATE_CINNAMIC ACID DIOXYGENASE FERREDOXIN SUBUNIT"/>
    <property type="match status" value="1"/>
</dbReference>
<dbReference type="Gene3D" id="2.102.10.10">
    <property type="entry name" value="Rieske [2Fe-2S] iron-sulphur domain"/>
    <property type="match status" value="1"/>
</dbReference>
<dbReference type="Proteomes" id="UP001157125">
    <property type="component" value="Unassembled WGS sequence"/>
</dbReference>
<feature type="compositionally biased region" description="Basic and acidic residues" evidence="5">
    <location>
        <begin position="70"/>
        <end position="79"/>
    </location>
</feature>
<evidence type="ECO:0000259" key="6">
    <source>
        <dbReference type="PROSITE" id="PS51296"/>
    </source>
</evidence>